<feature type="transmembrane region" description="Helical" evidence="8">
    <location>
        <begin position="184"/>
        <end position="207"/>
    </location>
</feature>
<comment type="subcellular location">
    <subcellularLocation>
        <location evidence="1 8">Cell membrane</location>
        <topology evidence="1 8">Multi-pass membrane protein</topology>
    </subcellularLocation>
</comment>
<feature type="transmembrane region" description="Helical" evidence="8">
    <location>
        <begin position="705"/>
        <end position="729"/>
    </location>
</feature>
<evidence type="ECO:0000313" key="11">
    <source>
        <dbReference type="EMBL" id="CAD7629570.1"/>
    </source>
</evidence>
<feature type="transmembrane region" description="Helical" evidence="8">
    <location>
        <begin position="669"/>
        <end position="693"/>
    </location>
</feature>
<keyword evidence="8" id="KW-0406">Ion transport</keyword>
<evidence type="ECO:0000256" key="7">
    <source>
        <dbReference type="ARBA" id="ARBA00023157"/>
    </source>
</evidence>
<proteinExistence type="inferred from homology"/>
<dbReference type="SUPFAM" id="SSF100895">
    <property type="entry name" value="Kazal-type serine protease inhibitors"/>
    <property type="match status" value="1"/>
</dbReference>
<keyword evidence="4 8" id="KW-0812">Transmembrane</keyword>
<gene>
    <name evidence="11" type="ORF">OSB1V03_LOCUS9986</name>
</gene>
<comment type="caution">
    <text evidence="8">Lacks conserved residue(s) required for the propagation of feature annotation.</text>
</comment>
<dbReference type="PANTHER" id="PTHR11388">
    <property type="entry name" value="ORGANIC ANION TRANSPORTER"/>
    <property type="match status" value="1"/>
</dbReference>
<dbReference type="Pfam" id="PF03137">
    <property type="entry name" value="OATP"/>
    <property type="match status" value="2"/>
</dbReference>
<feature type="transmembrane region" description="Helical" evidence="8">
    <location>
        <begin position="370"/>
        <end position="392"/>
    </location>
</feature>
<dbReference type="Gene3D" id="1.20.1250.20">
    <property type="entry name" value="MFS general substrate transporter like domains"/>
    <property type="match status" value="2"/>
</dbReference>
<feature type="transmembrane region" description="Helical" evidence="8">
    <location>
        <begin position="312"/>
        <end position="334"/>
    </location>
</feature>
<dbReference type="Proteomes" id="UP000759131">
    <property type="component" value="Unassembled WGS sequence"/>
</dbReference>
<sequence>MTSLSTATTTTSPQPSNGKNHRTITTGDNELNTNGNVMSSEISSAEETGVTNRLMATVNDSSEVPALNGTASDSENPNTNNNGANAAFLQLVSDDREYSCGLCSIRPKWLQRFANKQTFLAIFCLTSVLQGMYYTYFVSVLTTIEKLYQIQSKTTGMIMSATEIGQIGGALLLTYYGGHGHRPKWIACGMLIFAFASILCSTPHYLFGSDVGATDSSLTPFTSSSMDSLESLNSAKLREYNTKLCVSQWPSYAAGLSSLTSHTTSISESPFFRTNTSSTNWGSNGEPMNWSANNQSVSKCDRKEIINNKSRITNTVLSIFFVSLLLIGIGATAVNTLGIPYIDDNVAPKESPLYFGTSSLTPNDPQWIGAWWLGVFIVGTSLALTSFPMMVFPRRLPQPDPSSYCHIQQQNNLIEQQKLLMATTNGKFKHQLNSSDQNNSTNITIDKQLSETLDTEIALILKNNRKNGKPSLKDFPTAMKRLLRNDILLCRTASSVLHILPIAGLYTFLPKYLESQFQLTATKANMISGMAGIFVMGIGIFASGSFMRKYKPNARFVARWIALAALLYAIGMVILMFLGCPLNNFVGLNVDSENHENTSLLSCSEECSCPTGQYSPICTSTGVTYLSPCLAGCTSVNSSNNEFIYSKCKCLAPNVTAKNGSCPLECNNLVWYIVIFSFFVLIHSTSEVGSMLLTLRCVDPQDKAMALGLISFAIGLFGNVPCPIIYGAVVDSACLFWEGDCGKRGACRVYDPVKFRLVFHGVTALIMFAAFIVDAIVWYKAPEIQFNDDIKPSMVTNNHNKNDNNANEENAPKPDSESIL</sequence>
<feature type="transmembrane region" description="Helical" evidence="8">
    <location>
        <begin position="526"/>
        <end position="544"/>
    </location>
</feature>
<dbReference type="SUPFAM" id="SSF103473">
    <property type="entry name" value="MFS general substrate transporter"/>
    <property type="match status" value="1"/>
</dbReference>
<keyword evidence="12" id="KW-1185">Reference proteome</keyword>
<evidence type="ECO:0000256" key="8">
    <source>
        <dbReference type="RuleBase" id="RU362056"/>
    </source>
</evidence>
<evidence type="ECO:0000256" key="3">
    <source>
        <dbReference type="ARBA" id="ARBA00022475"/>
    </source>
</evidence>
<reference evidence="11" key="1">
    <citation type="submission" date="2020-11" db="EMBL/GenBank/DDBJ databases">
        <authorList>
            <person name="Tran Van P."/>
        </authorList>
    </citation>
    <scope>NUCLEOTIDE SEQUENCE</scope>
</reference>
<evidence type="ECO:0000259" key="10">
    <source>
        <dbReference type="PROSITE" id="PS51465"/>
    </source>
</evidence>
<dbReference type="InterPro" id="IPR004156">
    <property type="entry name" value="OATP"/>
</dbReference>
<dbReference type="InterPro" id="IPR002350">
    <property type="entry name" value="Kazal_dom"/>
</dbReference>
<dbReference type="InterPro" id="IPR036058">
    <property type="entry name" value="Kazal_dom_sf"/>
</dbReference>
<feature type="transmembrane region" description="Helical" evidence="8">
    <location>
        <begin position="758"/>
        <end position="779"/>
    </location>
</feature>
<dbReference type="GO" id="GO:0043252">
    <property type="term" value="P:sodium-independent organic anion transport"/>
    <property type="evidence" value="ECO:0007669"/>
    <property type="project" value="TreeGrafter"/>
</dbReference>
<feature type="transmembrane region" description="Helical" evidence="8">
    <location>
        <begin position="556"/>
        <end position="578"/>
    </location>
</feature>
<feature type="compositionally biased region" description="Low complexity" evidence="9">
    <location>
        <begin position="797"/>
        <end position="809"/>
    </location>
</feature>
<feature type="transmembrane region" description="Helical" evidence="8">
    <location>
        <begin position="119"/>
        <end position="144"/>
    </location>
</feature>
<keyword evidence="5 8" id="KW-1133">Transmembrane helix</keyword>
<evidence type="ECO:0000256" key="9">
    <source>
        <dbReference type="SAM" id="MobiDB-lite"/>
    </source>
</evidence>
<evidence type="ECO:0000256" key="4">
    <source>
        <dbReference type="ARBA" id="ARBA00022692"/>
    </source>
</evidence>
<evidence type="ECO:0000256" key="6">
    <source>
        <dbReference type="ARBA" id="ARBA00023136"/>
    </source>
</evidence>
<feature type="compositionally biased region" description="Low complexity" evidence="9">
    <location>
        <begin position="1"/>
        <end position="12"/>
    </location>
</feature>
<evidence type="ECO:0000256" key="5">
    <source>
        <dbReference type="ARBA" id="ARBA00022989"/>
    </source>
</evidence>
<dbReference type="GO" id="GO:0006811">
    <property type="term" value="P:monoatomic ion transport"/>
    <property type="evidence" value="ECO:0007669"/>
    <property type="project" value="UniProtKB-KW"/>
</dbReference>
<dbReference type="EMBL" id="CAJPIZ010007025">
    <property type="protein sequence ID" value="CAG2110000.1"/>
    <property type="molecule type" value="Genomic_DNA"/>
</dbReference>
<feature type="region of interest" description="Disordered" evidence="9">
    <location>
        <begin position="61"/>
        <end position="82"/>
    </location>
</feature>
<dbReference type="GO" id="GO:0015347">
    <property type="term" value="F:sodium-independent organic anion transmembrane transporter activity"/>
    <property type="evidence" value="ECO:0007669"/>
    <property type="project" value="TreeGrafter"/>
</dbReference>
<dbReference type="GO" id="GO:0016323">
    <property type="term" value="C:basolateral plasma membrane"/>
    <property type="evidence" value="ECO:0007669"/>
    <property type="project" value="TreeGrafter"/>
</dbReference>
<dbReference type="InterPro" id="IPR036259">
    <property type="entry name" value="MFS_trans_sf"/>
</dbReference>
<feature type="region of interest" description="Disordered" evidence="9">
    <location>
        <begin position="795"/>
        <end position="820"/>
    </location>
</feature>
<keyword evidence="6 8" id="KW-0472">Membrane</keyword>
<feature type="transmembrane region" description="Helical" evidence="8">
    <location>
        <begin position="488"/>
        <end position="506"/>
    </location>
</feature>
<evidence type="ECO:0000313" key="12">
    <source>
        <dbReference type="Proteomes" id="UP000759131"/>
    </source>
</evidence>
<feature type="compositionally biased region" description="Polar residues" evidence="9">
    <location>
        <begin position="13"/>
        <end position="33"/>
    </location>
</feature>
<dbReference type="CDD" id="cd17336">
    <property type="entry name" value="MFS_SLCO_OATP"/>
    <property type="match status" value="1"/>
</dbReference>
<dbReference type="PROSITE" id="PS51465">
    <property type="entry name" value="KAZAL_2"/>
    <property type="match status" value="1"/>
</dbReference>
<keyword evidence="7" id="KW-1015">Disulfide bond</keyword>
<keyword evidence="3" id="KW-1003">Cell membrane</keyword>
<organism evidence="11">
    <name type="scientific">Medioppia subpectinata</name>
    <dbReference type="NCBI Taxonomy" id="1979941"/>
    <lineage>
        <taxon>Eukaryota</taxon>
        <taxon>Metazoa</taxon>
        <taxon>Ecdysozoa</taxon>
        <taxon>Arthropoda</taxon>
        <taxon>Chelicerata</taxon>
        <taxon>Arachnida</taxon>
        <taxon>Acari</taxon>
        <taxon>Acariformes</taxon>
        <taxon>Sarcoptiformes</taxon>
        <taxon>Oribatida</taxon>
        <taxon>Brachypylina</taxon>
        <taxon>Oppioidea</taxon>
        <taxon>Oppiidae</taxon>
        <taxon>Medioppia</taxon>
    </lineage>
</organism>
<dbReference type="PANTHER" id="PTHR11388:SF159">
    <property type="entry name" value="SOLUTE CARRIER ORGANIC ANION TRANSPORTER FAMILY MEMBER 74D"/>
    <property type="match status" value="1"/>
</dbReference>
<feature type="compositionally biased region" description="Basic and acidic residues" evidence="9">
    <location>
        <begin position="810"/>
        <end position="820"/>
    </location>
</feature>
<feature type="domain" description="Kazal-like" evidence="10">
    <location>
        <begin position="597"/>
        <end position="652"/>
    </location>
</feature>
<feature type="transmembrane region" description="Helical" evidence="8">
    <location>
        <begin position="156"/>
        <end position="178"/>
    </location>
</feature>
<dbReference type="NCBIfam" id="TIGR00805">
    <property type="entry name" value="oat"/>
    <property type="match status" value="1"/>
</dbReference>
<evidence type="ECO:0000256" key="1">
    <source>
        <dbReference type="ARBA" id="ARBA00004651"/>
    </source>
</evidence>
<dbReference type="Pfam" id="PF07648">
    <property type="entry name" value="Kazal_2"/>
    <property type="match status" value="1"/>
</dbReference>
<dbReference type="EMBL" id="OC861600">
    <property type="protein sequence ID" value="CAD7629570.1"/>
    <property type="molecule type" value="Genomic_DNA"/>
</dbReference>
<dbReference type="AlphaFoldDB" id="A0A7R9Q306"/>
<evidence type="ECO:0000256" key="2">
    <source>
        <dbReference type="ARBA" id="ARBA00009657"/>
    </source>
</evidence>
<protein>
    <recommendedName>
        <fullName evidence="8">Solute carrier organic anion transporter family member</fullName>
    </recommendedName>
</protein>
<name>A0A7R9Q306_9ACAR</name>
<feature type="region of interest" description="Disordered" evidence="9">
    <location>
        <begin position="1"/>
        <end position="33"/>
    </location>
</feature>
<keyword evidence="8" id="KW-0813">Transport</keyword>
<accession>A0A7R9Q306</accession>
<dbReference type="OrthoDB" id="5062115at2759"/>
<comment type="similarity">
    <text evidence="2 8">Belongs to the organo anion transporter (TC 2.A.60) family.</text>
</comment>